<reference evidence="2 3" key="1">
    <citation type="journal article" date="2019" name="Environ. Microbiol.">
        <title>At the nexus of three kingdoms: the genome of the mycorrhizal fungus Gigaspora margarita provides insights into plant, endobacterial and fungal interactions.</title>
        <authorList>
            <person name="Venice F."/>
            <person name="Ghignone S."/>
            <person name="Salvioli di Fossalunga A."/>
            <person name="Amselem J."/>
            <person name="Novero M."/>
            <person name="Xianan X."/>
            <person name="Sedzielewska Toro K."/>
            <person name="Morin E."/>
            <person name="Lipzen A."/>
            <person name="Grigoriev I.V."/>
            <person name="Henrissat B."/>
            <person name="Martin F.M."/>
            <person name="Bonfante P."/>
        </authorList>
    </citation>
    <scope>NUCLEOTIDE SEQUENCE [LARGE SCALE GENOMIC DNA]</scope>
    <source>
        <strain evidence="2 3">BEG34</strain>
    </source>
</reference>
<dbReference type="EMBL" id="WTPW01000730">
    <property type="protein sequence ID" value="KAF0484548.1"/>
    <property type="molecule type" value="Genomic_DNA"/>
</dbReference>
<accession>A0A8H4AE84</accession>
<proteinExistence type="predicted"/>
<protein>
    <submittedName>
        <fullName evidence="2">Uncharacterized protein</fullName>
    </submittedName>
</protein>
<keyword evidence="1" id="KW-0732">Signal</keyword>
<comment type="caution">
    <text evidence="2">The sequence shown here is derived from an EMBL/GenBank/DDBJ whole genome shotgun (WGS) entry which is preliminary data.</text>
</comment>
<dbReference type="Proteomes" id="UP000439903">
    <property type="component" value="Unassembled WGS sequence"/>
</dbReference>
<evidence type="ECO:0000256" key="1">
    <source>
        <dbReference type="SAM" id="SignalP"/>
    </source>
</evidence>
<gene>
    <name evidence="2" type="ORF">F8M41_022964</name>
</gene>
<organism evidence="2 3">
    <name type="scientific">Gigaspora margarita</name>
    <dbReference type="NCBI Taxonomy" id="4874"/>
    <lineage>
        <taxon>Eukaryota</taxon>
        <taxon>Fungi</taxon>
        <taxon>Fungi incertae sedis</taxon>
        <taxon>Mucoromycota</taxon>
        <taxon>Glomeromycotina</taxon>
        <taxon>Glomeromycetes</taxon>
        <taxon>Diversisporales</taxon>
        <taxon>Gigasporaceae</taxon>
        <taxon>Gigaspora</taxon>
    </lineage>
</organism>
<feature type="signal peptide" evidence="1">
    <location>
        <begin position="1"/>
        <end position="22"/>
    </location>
</feature>
<dbReference type="AlphaFoldDB" id="A0A8H4AE84"/>
<keyword evidence="3" id="KW-1185">Reference proteome</keyword>
<feature type="chain" id="PRO_5034299609" evidence="1">
    <location>
        <begin position="23"/>
        <end position="129"/>
    </location>
</feature>
<sequence>MICSTRLIFLALLILLALFVSASPTCVGLSGELRKSGDVTNYTTRRKTTVANGVTITVKNLGNCSGIKLLKLRLNVNGKTRDWITFTDTEIGTPKTLGSLPKGTEFTLDSQVNPSSCWGTPQFTANICY</sequence>
<name>A0A8H4AE84_GIGMA</name>
<evidence type="ECO:0000313" key="2">
    <source>
        <dbReference type="EMBL" id="KAF0484548.1"/>
    </source>
</evidence>
<evidence type="ECO:0000313" key="3">
    <source>
        <dbReference type="Proteomes" id="UP000439903"/>
    </source>
</evidence>